<organism evidence="1 2">
    <name type="scientific">Planomonospora alba</name>
    <dbReference type="NCBI Taxonomy" id="161354"/>
    <lineage>
        <taxon>Bacteria</taxon>
        <taxon>Bacillati</taxon>
        <taxon>Actinomycetota</taxon>
        <taxon>Actinomycetes</taxon>
        <taxon>Streptosporangiales</taxon>
        <taxon>Streptosporangiaceae</taxon>
        <taxon>Planomonospora</taxon>
    </lineage>
</organism>
<evidence type="ECO:0000313" key="1">
    <source>
        <dbReference type="EMBL" id="GAA3144534.1"/>
    </source>
</evidence>
<evidence type="ECO:0000313" key="2">
    <source>
        <dbReference type="Proteomes" id="UP001500320"/>
    </source>
</evidence>
<dbReference type="RefSeq" id="WP_344861608.1">
    <property type="nucleotide sequence ID" value="NZ_BAAAUT010000031.1"/>
</dbReference>
<gene>
    <name evidence="1" type="ORF">GCM10010466_39550</name>
</gene>
<keyword evidence="2" id="KW-1185">Reference proteome</keyword>
<proteinExistence type="predicted"/>
<protein>
    <submittedName>
        <fullName evidence="1">Uncharacterized protein</fullName>
    </submittedName>
</protein>
<comment type="caution">
    <text evidence="1">The sequence shown here is derived from an EMBL/GenBank/DDBJ whole genome shotgun (WGS) entry which is preliminary data.</text>
</comment>
<accession>A0ABP6NEE8</accession>
<sequence length="144" mass="15598">MIPLSLVDATAERVVAVAHATLEEFDGRPISDYLGGEAAFRLGELSLALRSVLALLPYPEETPAPRPAWPMGRAVSIGSLTDLPRPLFVVAPEFNDGWPVKVSKVHASDDGTVAVDINYSGTSSGRVYWPTDRIVLPLKWEDAE</sequence>
<name>A0ABP6NEE8_9ACTN</name>
<reference evidence="2" key="1">
    <citation type="journal article" date="2019" name="Int. J. Syst. Evol. Microbiol.">
        <title>The Global Catalogue of Microorganisms (GCM) 10K type strain sequencing project: providing services to taxonomists for standard genome sequencing and annotation.</title>
        <authorList>
            <consortium name="The Broad Institute Genomics Platform"/>
            <consortium name="The Broad Institute Genome Sequencing Center for Infectious Disease"/>
            <person name="Wu L."/>
            <person name="Ma J."/>
        </authorList>
    </citation>
    <scope>NUCLEOTIDE SEQUENCE [LARGE SCALE GENOMIC DNA]</scope>
    <source>
        <strain evidence="2">JCM 9373</strain>
    </source>
</reference>
<dbReference type="EMBL" id="BAAAUT010000031">
    <property type="protein sequence ID" value="GAA3144534.1"/>
    <property type="molecule type" value="Genomic_DNA"/>
</dbReference>
<dbReference type="Proteomes" id="UP001500320">
    <property type="component" value="Unassembled WGS sequence"/>
</dbReference>